<feature type="chain" id="PRO_5031029985" description="Outer membrane protein beta-barrel domain-containing protein" evidence="1">
    <location>
        <begin position="25"/>
        <end position="225"/>
    </location>
</feature>
<protein>
    <recommendedName>
        <fullName evidence="4">Outer membrane protein beta-barrel domain-containing protein</fullName>
    </recommendedName>
</protein>
<comment type="caution">
    <text evidence="2">The sequence shown here is derived from an EMBL/GenBank/DDBJ whole genome shotgun (WGS) entry which is preliminary data.</text>
</comment>
<evidence type="ECO:0000313" key="3">
    <source>
        <dbReference type="Proteomes" id="UP000534783"/>
    </source>
</evidence>
<keyword evidence="3" id="KW-1185">Reference proteome</keyword>
<accession>A0A7X6I9U2</accession>
<feature type="signal peptide" evidence="1">
    <location>
        <begin position="1"/>
        <end position="24"/>
    </location>
</feature>
<gene>
    <name evidence="2" type="ORF">MNODULE_03450</name>
</gene>
<reference evidence="2 3" key="1">
    <citation type="journal article" date="2020" name="Nature">
        <title>Bacterial chemolithoautotrophy via manganese oxidation.</title>
        <authorList>
            <person name="Yu H."/>
            <person name="Leadbetter J.R."/>
        </authorList>
    </citation>
    <scope>NUCLEOTIDE SEQUENCE [LARGE SCALE GENOMIC DNA]</scope>
    <source>
        <strain evidence="2 3">Mn-1</strain>
    </source>
</reference>
<evidence type="ECO:0000313" key="2">
    <source>
        <dbReference type="EMBL" id="NKE69801.1"/>
    </source>
</evidence>
<sequence>MDFKKTAALLFFSLFFTCTATAYAFPPQSIELLPGYTAPDSASDGGPAVDLRYLLHFPSLYLVAGIGVGQINAPANHRNLAIGSDLEMTPVGFTLRLSPPLLESFVTFFEIGADRLFGLHYELDPSVNTGENDICIVEPGIGPTPCRKTTIKESSVAYRLGAGIEKVFRSGFGVGLHYTYRRAEPIERIVSETPELGVTATRTTREDLFKVRQSIFSLLISYRFR</sequence>
<evidence type="ECO:0000256" key="1">
    <source>
        <dbReference type="SAM" id="SignalP"/>
    </source>
</evidence>
<evidence type="ECO:0008006" key="4">
    <source>
        <dbReference type="Google" id="ProtNLM"/>
    </source>
</evidence>
<dbReference type="EMBL" id="VTOW01000001">
    <property type="protein sequence ID" value="NKE69801.1"/>
    <property type="molecule type" value="Genomic_DNA"/>
</dbReference>
<dbReference type="RefSeq" id="WP_168058085.1">
    <property type="nucleotide sequence ID" value="NZ_VTOW01000001.1"/>
</dbReference>
<proteinExistence type="predicted"/>
<keyword evidence="1" id="KW-0732">Signal</keyword>
<dbReference type="Proteomes" id="UP000534783">
    <property type="component" value="Unassembled WGS sequence"/>
</dbReference>
<organism evidence="2 3">
    <name type="scientific">Candidatus Manganitrophus noduliformans</name>
    <dbReference type="NCBI Taxonomy" id="2606439"/>
    <lineage>
        <taxon>Bacteria</taxon>
        <taxon>Pseudomonadati</taxon>
        <taxon>Nitrospirota</taxon>
        <taxon>Nitrospiria</taxon>
        <taxon>Candidatus Troglogloeales</taxon>
        <taxon>Candidatus Manganitrophaceae</taxon>
        <taxon>Candidatus Manganitrophus</taxon>
    </lineage>
</organism>
<dbReference type="AlphaFoldDB" id="A0A7X6I9U2"/>
<name>A0A7X6I9U2_9BACT</name>